<dbReference type="GO" id="GO:0034040">
    <property type="term" value="F:ATPase-coupled lipid transmembrane transporter activity"/>
    <property type="evidence" value="ECO:0007669"/>
    <property type="project" value="InterPro"/>
</dbReference>
<dbReference type="InterPro" id="IPR003593">
    <property type="entry name" value="AAA+_ATPase"/>
</dbReference>
<keyword evidence="5" id="KW-0547">Nucleotide-binding</keyword>
<evidence type="ECO:0000256" key="7">
    <source>
        <dbReference type="ARBA" id="ARBA00022967"/>
    </source>
</evidence>
<dbReference type="PROSITE" id="PS50893">
    <property type="entry name" value="ABC_TRANSPORTER_2"/>
    <property type="match status" value="1"/>
</dbReference>
<dbReference type="PROSITE" id="PS00211">
    <property type="entry name" value="ABC_TRANSPORTER_1"/>
    <property type="match status" value="1"/>
</dbReference>
<dbReference type="FunFam" id="3.40.50.300:FF:000218">
    <property type="entry name" value="Multidrug ABC transporter ATP-binding protein"/>
    <property type="match status" value="1"/>
</dbReference>
<keyword evidence="2" id="KW-0813">Transport</keyword>
<dbReference type="Pfam" id="PF00005">
    <property type="entry name" value="ABC_tran"/>
    <property type="match status" value="1"/>
</dbReference>
<evidence type="ECO:0000256" key="1">
    <source>
        <dbReference type="ARBA" id="ARBA00004651"/>
    </source>
</evidence>
<dbReference type="GO" id="GO:0005886">
    <property type="term" value="C:plasma membrane"/>
    <property type="evidence" value="ECO:0007669"/>
    <property type="project" value="UniProtKB-SubCell"/>
</dbReference>
<reference evidence="14 15" key="1">
    <citation type="submission" date="2018-02" db="EMBL/GenBank/DDBJ databases">
        <title>A novel lanthanide dependent methylotroph, Methylotenera sp. La3113.</title>
        <authorList>
            <person name="Lv H."/>
            <person name="Tani A."/>
        </authorList>
    </citation>
    <scope>NUCLEOTIDE SEQUENCE [LARGE SCALE GENOMIC DNA]</scope>
    <source>
        <strain evidence="14 15">La3113</strain>
    </source>
</reference>
<keyword evidence="7" id="KW-1278">Translocase</keyword>
<evidence type="ECO:0000256" key="11">
    <source>
        <dbReference type="SAM" id="Phobius"/>
    </source>
</evidence>
<evidence type="ECO:0000256" key="3">
    <source>
        <dbReference type="ARBA" id="ARBA00022475"/>
    </source>
</evidence>
<dbReference type="Proteomes" id="UP000297706">
    <property type="component" value="Unassembled WGS sequence"/>
</dbReference>
<dbReference type="OrthoDB" id="8554730at2"/>
<organism evidence="14 15">
    <name type="scientific">Methylotenera oryzisoli</name>
    <dbReference type="NCBI Taxonomy" id="2080758"/>
    <lineage>
        <taxon>Bacteria</taxon>
        <taxon>Pseudomonadati</taxon>
        <taxon>Pseudomonadota</taxon>
        <taxon>Betaproteobacteria</taxon>
        <taxon>Nitrosomonadales</taxon>
        <taxon>Methylophilaceae</taxon>
        <taxon>Methylotenera</taxon>
    </lineage>
</organism>
<evidence type="ECO:0000259" key="12">
    <source>
        <dbReference type="PROSITE" id="PS50893"/>
    </source>
</evidence>
<dbReference type="SMART" id="SM00382">
    <property type="entry name" value="AAA"/>
    <property type="match status" value="1"/>
</dbReference>
<sequence>MSNSNLKKTKSKINTAVHIPNAKVLYLRLFHYAWQYKYIFIVSIVALALLAGSNTAFLALIKQVTDEGFAKKAEGQTILLPLMVVALMVARGIAGFISDYCMRVVARRVVEDFRREMFAKLMLLPVQYFDARSAGSVVSKFTYDVERLSTATTRSWMNVLRDALTVVGLIGYMLYLDWRLTLIFAVVLPFIAMYLKKMTPKLKSNAKQVQHSVGEMTKTAEEAIAGQRIVKIFGAQDFEFNRFAQIIANNRKVELRVARIAGLSSFVVELFAALALGLVIYYAIGNFSVGEFAAFVGALLMLISPIKHIAAANEDLQVGLTAAQSIFEVVDSQPEVDQGSVTIERAKGDIEFKNVTLHYADTPKPALDNLSFSIKAGEKVALVGRSGGGKTSLVNLLPRFYALEQGAVLLDGVDCSTIQLKNLRQQFALVSQDIILFNDTIFNNIAYGVLRGATEEEVVAAAKAAHIWEFIQQLPNGLQNEIGDRGVKLSGGQRQRLAIARAILKNAPILLLDEATSALDTESEQHVQQAMDALMRNRTSIVIAHRLSTIENADRIMVMEHGRIVESGSHQELMALDGYYAKLYQKQFSA</sequence>
<feature type="transmembrane region" description="Helical" evidence="11">
    <location>
        <begin position="38"/>
        <end position="58"/>
    </location>
</feature>
<keyword evidence="9" id="KW-0445">Lipid transport</keyword>
<evidence type="ECO:0000259" key="13">
    <source>
        <dbReference type="PROSITE" id="PS50929"/>
    </source>
</evidence>
<dbReference type="NCBIfam" id="TIGR02203">
    <property type="entry name" value="MsbA_lipidA"/>
    <property type="match status" value="1"/>
</dbReference>
<dbReference type="GO" id="GO:0005524">
    <property type="term" value="F:ATP binding"/>
    <property type="evidence" value="ECO:0007669"/>
    <property type="project" value="UniProtKB-KW"/>
</dbReference>
<feature type="transmembrane region" description="Helical" evidence="11">
    <location>
        <begin position="155"/>
        <end position="172"/>
    </location>
</feature>
<evidence type="ECO:0000256" key="4">
    <source>
        <dbReference type="ARBA" id="ARBA00022692"/>
    </source>
</evidence>
<protein>
    <submittedName>
        <fullName evidence="14">Lipid A export permease/ATP-binding protein MsbA</fullName>
    </submittedName>
</protein>
<evidence type="ECO:0000256" key="10">
    <source>
        <dbReference type="ARBA" id="ARBA00023136"/>
    </source>
</evidence>
<feature type="domain" description="ABC transporter" evidence="12">
    <location>
        <begin position="350"/>
        <end position="586"/>
    </location>
</feature>
<dbReference type="InterPro" id="IPR003439">
    <property type="entry name" value="ABC_transporter-like_ATP-bd"/>
</dbReference>
<dbReference type="InterPro" id="IPR039421">
    <property type="entry name" value="Type_1_exporter"/>
</dbReference>
<dbReference type="InterPro" id="IPR011917">
    <property type="entry name" value="ABC_transpr_lipidA"/>
</dbReference>
<keyword evidence="6 14" id="KW-0067">ATP-binding</keyword>
<dbReference type="SUPFAM" id="SSF90123">
    <property type="entry name" value="ABC transporter transmembrane region"/>
    <property type="match status" value="1"/>
</dbReference>
<keyword evidence="8 11" id="KW-1133">Transmembrane helix</keyword>
<dbReference type="PANTHER" id="PTHR43394:SF1">
    <property type="entry name" value="ATP-BINDING CASSETTE SUB-FAMILY B MEMBER 10, MITOCHONDRIAL"/>
    <property type="match status" value="1"/>
</dbReference>
<dbReference type="SUPFAM" id="SSF52540">
    <property type="entry name" value="P-loop containing nucleoside triphosphate hydrolases"/>
    <property type="match status" value="1"/>
</dbReference>
<comment type="subcellular location">
    <subcellularLocation>
        <location evidence="1">Cell membrane</location>
        <topology evidence="1">Multi-pass membrane protein</topology>
    </subcellularLocation>
</comment>
<evidence type="ECO:0000256" key="8">
    <source>
        <dbReference type="ARBA" id="ARBA00022989"/>
    </source>
</evidence>
<evidence type="ECO:0000313" key="15">
    <source>
        <dbReference type="Proteomes" id="UP000297706"/>
    </source>
</evidence>
<evidence type="ECO:0000256" key="2">
    <source>
        <dbReference type="ARBA" id="ARBA00022448"/>
    </source>
</evidence>
<accession>A0A4Y9VVJ6</accession>
<dbReference type="GO" id="GO:0016887">
    <property type="term" value="F:ATP hydrolysis activity"/>
    <property type="evidence" value="ECO:0007669"/>
    <property type="project" value="InterPro"/>
</dbReference>
<feature type="transmembrane region" description="Helical" evidence="11">
    <location>
        <begin position="178"/>
        <end position="195"/>
    </location>
</feature>
<feature type="transmembrane region" description="Helical" evidence="11">
    <location>
        <begin position="78"/>
        <end position="98"/>
    </location>
</feature>
<dbReference type="CDD" id="cd18552">
    <property type="entry name" value="ABC_6TM_MsbA_like"/>
    <property type="match status" value="1"/>
</dbReference>
<feature type="domain" description="ABC transmembrane type-1" evidence="13">
    <location>
        <begin position="41"/>
        <end position="317"/>
    </location>
</feature>
<dbReference type="Pfam" id="PF00664">
    <property type="entry name" value="ABC_membrane"/>
    <property type="match status" value="1"/>
</dbReference>
<dbReference type="PANTHER" id="PTHR43394">
    <property type="entry name" value="ATP-DEPENDENT PERMEASE MDL1, MITOCHONDRIAL"/>
    <property type="match status" value="1"/>
</dbReference>
<keyword evidence="10 11" id="KW-0472">Membrane</keyword>
<dbReference type="InterPro" id="IPR017871">
    <property type="entry name" value="ABC_transporter-like_CS"/>
</dbReference>
<dbReference type="PROSITE" id="PS50929">
    <property type="entry name" value="ABC_TM1F"/>
    <property type="match status" value="1"/>
</dbReference>
<evidence type="ECO:0000256" key="9">
    <source>
        <dbReference type="ARBA" id="ARBA00023055"/>
    </source>
</evidence>
<dbReference type="EMBL" id="PQVH01000001">
    <property type="protein sequence ID" value="TFW73309.1"/>
    <property type="molecule type" value="Genomic_DNA"/>
</dbReference>
<dbReference type="Gene3D" id="1.20.1560.10">
    <property type="entry name" value="ABC transporter type 1, transmembrane domain"/>
    <property type="match status" value="1"/>
</dbReference>
<evidence type="ECO:0000256" key="6">
    <source>
        <dbReference type="ARBA" id="ARBA00022840"/>
    </source>
</evidence>
<evidence type="ECO:0000256" key="5">
    <source>
        <dbReference type="ARBA" id="ARBA00022741"/>
    </source>
</evidence>
<gene>
    <name evidence="14" type="primary">msbA</name>
    <name evidence="14" type="ORF">C3Y98_00025</name>
</gene>
<dbReference type="InterPro" id="IPR027417">
    <property type="entry name" value="P-loop_NTPase"/>
</dbReference>
<dbReference type="AlphaFoldDB" id="A0A4Y9VVJ6"/>
<proteinExistence type="predicted"/>
<dbReference type="InterPro" id="IPR011527">
    <property type="entry name" value="ABC1_TM_dom"/>
</dbReference>
<comment type="caution">
    <text evidence="14">The sequence shown here is derived from an EMBL/GenBank/DDBJ whole genome shotgun (WGS) entry which is preliminary data.</text>
</comment>
<keyword evidence="4 11" id="KW-0812">Transmembrane</keyword>
<name>A0A4Y9VVJ6_9PROT</name>
<dbReference type="RefSeq" id="WP_135276092.1">
    <property type="nucleotide sequence ID" value="NZ_PQVH01000001.1"/>
</dbReference>
<keyword evidence="15" id="KW-1185">Reference proteome</keyword>
<evidence type="ECO:0000313" key="14">
    <source>
        <dbReference type="EMBL" id="TFW73309.1"/>
    </source>
</evidence>
<feature type="transmembrane region" description="Helical" evidence="11">
    <location>
        <begin position="260"/>
        <end position="283"/>
    </location>
</feature>
<dbReference type="InterPro" id="IPR036640">
    <property type="entry name" value="ABC1_TM_sf"/>
</dbReference>
<dbReference type="GO" id="GO:0015421">
    <property type="term" value="F:ABC-type oligopeptide transporter activity"/>
    <property type="evidence" value="ECO:0007669"/>
    <property type="project" value="TreeGrafter"/>
</dbReference>
<dbReference type="Gene3D" id="3.40.50.300">
    <property type="entry name" value="P-loop containing nucleotide triphosphate hydrolases"/>
    <property type="match status" value="1"/>
</dbReference>
<keyword evidence="3" id="KW-1003">Cell membrane</keyword>